<protein>
    <submittedName>
        <fullName evidence="2">Uncharacterized protein</fullName>
    </submittedName>
</protein>
<organism evidence="2 3">
    <name type="scientific">Propionibacterium australiense</name>
    <dbReference type="NCBI Taxonomy" id="119981"/>
    <lineage>
        <taxon>Bacteria</taxon>
        <taxon>Bacillati</taxon>
        <taxon>Actinomycetota</taxon>
        <taxon>Actinomycetes</taxon>
        <taxon>Propionibacteriales</taxon>
        <taxon>Propionibacteriaceae</taxon>
        <taxon>Propionibacterium</taxon>
    </lineage>
</organism>
<proteinExistence type="predicted"/>
<sequence>MTVTSAWIDTDQPMTRTVPPDREAGSAYASSAICGVMPCLVM</sequence>
<gene>
    <name evidence="2" type="ORF">PROPAUS_1052</name>
</gene>
<feature type="compositionally biased region" description="Polar residues" evidence="1">
    <location>
        <begin position="1"/>
        <end position="15"/>
    </location>
</feature>
<evidence type="ECO:0000313" key="3">
    <source>
        <dbReference type="Proteomes" id="UP000263928"/>
    </source>
</evidence>
<reference evidence="3" key="1">
    <citation type="submission" date="2018-08" db="EMBL/GenBank/DDBJ databases">
        <authorList>
            <person name="Hornung B."/>
        </authorList>
    </citation>
    <scope>NUCLEOTIDE SEQUENCE [LARGE SCALE GENOMIC DNA]</scope>
</reference>
<keyword evidence="3" id="KW-1185">Reference proteome</keyword>
<name>A0A383S5E4_9ACTN</name>
<feature type="region of interest" description="Disordered" evidence="1">
    <location>
        <begin position="1"/>
        <end position="23"/>
    </location>
</feature>
<dbReference type="Proteomes" id="UP000263928">
    <property type="component" value="Unassembled WGS sequence"/>
</dbReference>
<dbReference type="EMBL" id="UNQJ01000005">
    <property type="protein sequence ID" value="SYZ33137.1"/>
    <property type="molecule type" value="Genomic_DNA"/>
</dbReference>
<dbReference type="AlphaFoldDB" id="A0A383S5E4"/>
<evidence type="ECO:0000256" key="1">
    <source>
        <dbReference type="SAM" id="MobiDB-lite"/>
    </source>
</evidence>
<evidence type="ECO:0000313" key="2">
    <source>
        <dbReference type="EMBL" id="SYZ33137.1"/>
    </source>
</evidence>
<accession>A0A383S5E4</accession>